<reference evidence="1 2" key="1">
    <citation type="submission" date="2019-07" db="EMBL/GenBank/DDBJ databases">
        <title>Genomics analysis of Aphanomyces spp. identifies a new class of oomycete effector associated with host adaptation.</title>
        <authorList>
            <person name="Gaulin E."/>
        </authorList>
    </citation>
    <scope>NUCLEOTIDE SEQUENCE [LARGE SCALE GENOMIC DNA]</scope>
    <source>
        <strain evidence="1 2">ATCC 201684</strain>
    </source>
</reference>
<comment type="caution">
    <text evidence="1">The sequence shown here is derived from an EMBL/GenBank/DDBJ whole genome shotgun (WGS) entry which is preliminary data.</text>
</comment>
<proteinExistence type="predicted"/>
<accession>A0A6G0WH33</accession>
<name>A0A6G0WH33_9STRA</name>
<protein>
    <submittedName>
        <fullName evidence="1">Uncharacterized protein</fullName>
    </submittedName>
</protein>
<dbReference type="AlphaFoldDB" id="A0A6G0WH33"/>
<sequence length="438" mass="50100">MSIPPSRVVLSSHDLLPFISRFQHGLYEDLLPFLPFQRRNSDRRQRKSHPTDVAAALGPWHDRYGFSHVDRLFDAFPDAISLIFVYGIVAGDTAIVTVPELVPFLPLTTTRSADFIHAAIVSQNPRGAMECLNCLSLYYVDVFVGIGHAVSAGSLDLAHFLAEKLQLFQQNNEPRLAITSIQRSQLRENLEQIFQSKQFDGLVWLLQQWGQYLPRLWSARCRQECRYLALDYHLWDVLEMLSRELDVNLTEKSDEDVTYAIKTSSWEAFTYCVKQPSFRCKLNYLMDATKAWRADKPSSSLILKQIVAMYFEIMRWSEIRRRDVEFCINEALKRRALGAMQILWATNVIPYTQDEYTVPEPQSIEEFEALELLYGIELLAVGPNVTPRQRHAYLQAARDAALATDSNGNLLYTLPVQIQAVHRPGDPPKYQVVGSTGI</sequence>
<gene>
    <name evidence="1" type="ORF">Ae201684_015277</name>
</gene>
<dbReference type="VEuPathDB" id="FungiDB:AeMF1_013909"/>
<keyword evidence="2" id="KW-1185">Reference proteome</keyword>
<dbReference type="Proteomes" id="UP000481153">
    <property type="component" value="Unassembled WGS sequence"/>
</dbReference>
<evidence type="ECO:0000313" key="1">
    <source>
        <dbReference type="EMBL" id="KAF0726463.1"/>
    </source>
</evidence>
<dbReference type="EMBL" id="VJMJ01000215">
    <property type="protein sequence ID" value="KAF0726463.1"/>
    <property type="molecule type" value="Genomic_DNA"/>
</dbReference>
<organism evidence="1 2">
    <name type="scientific">Aphanomyces euteiches</name>
    <dbReference type="NCBI Taxonomy" id="100861"/>
    <lineage>
        <taxon>Eukaryota</taxon>
        <taxon>Sar</taxon>
        <taxon>Stramenopiles</taxon>
        <taxon>Oomycota</taxon>
        <taxon>Saprolegniomycetes</taxon>
        <taxon>Saprolegniales</taxon>
        <taxon>Verrucalvaceae</taxon>
        <taxon>Aphanomyces</taxon>
    </lineage>
</organism>
<evidence type="ECO:0000313" key="2">
    <source>
        <dbReference type="Proteomes" id="UP000481153"/>
    </source>
</evidence>